<keyword evidence="2" id="KW-1185">Reference proteome</keyword>
<sequence>MRPGQYKGEIRPVHGPSWLARGSDTESHLDQIVDFITTHPMEFVVLTMESTSAAQLTHPLKEKLCQMLLAKFKHYMVTLQDELCLATVTMGQLWELDKRIVVIVESALLPDIPDAKNVYDKQGLYNWSVV</sequence>
<dbReference type="RefSeq" id="XP_014149025.1">
    <property type="nucleotide sequence ID" value="XM_014293550.1"/>
</dbReference>
<accession>A0A0L0FGH0</accession>
<protein>
    <submittedName>
        <fullName evidence="1">Uncharacterized protein</fullName>
    </submittedName>
</protein>
<dbReference type="EMBL" id="KQ243834">
    <property type="protein sequence ID" value="KNC75123.1"/>
    <property type="molecule type" value="Genomic_DNA"/>
</dbReference>
<evidence type="ECO:0000313" key="2">
    <source>
        <dbReference type="Proteomes" id="UP000054560"/>
    </source>
</evidence>
<gene>
    <name evidence="1" type="ORF">SARC_12343</name>
</gene>
<dbReference type="GO" id="GO:0008081">
    <property type="term" value="F:phosphoric diester hydrolase activity"/>
    <property type="evidence" value="ECO:0007669"/>
    <property type="project" value="InterPro"/>
</dbReference>
<reference evidence="1 2" key="1">
    <citation type="submission" date="2011-02" db="EMBL/GenBank/DDBJ databases">
        <title>The Genome Sequence of Sphaeroforma arctica JP610.</title>
        <authorList>
            <consortium name="The Broad Institute Genome Sequencing Platform"/>
            <person name="Russ C."/>
            <person name="Cuomo C."/>
            <person name="Young S.K."/>
            <person name="Zeng Q."/>
            <person name="Gargeya S."/>
            <person name="Alvarado L."/>
            <person name="Berlin A."/>
            <person name="Chapman S.B."/>
            <person name="Chen Z."/>
            <person name="Freedman E."/>
            <person name="Gellesch M."/>
            <person name="Goldberg J."/>
            <person name="Griggs A."/>
            <person name="Gujja S."/>
            <person name="Heilman E."/>
            <person name="Heiman D."/>
            <person name="Howarth C."/>
            <person name="Mehta T."/>
            <person name="Neiman D."/>
            <person name="Pearson M."/>
            <person name="Roberts A."/>
            <person name="Saif S."/>
            <person name="Shea T."/>
            <person name="Shenoy N."/>
            <person name="Sisk P."/>
            <person name="Stolte C."/>
            <person name="Sykes S."/>
            <person name="White J."/>
            <person name="Yandava C."/>
            <person name="Burger G."/>
            <person name="Gray M.W."/>
            <person name="Holland P.W.H."/>
            <person name="King N."/>
            <person name="Lang F.B.F."/>
            <person name="Roger A.J."/>
            <person name="Ruiz-Trillo I."/>
            <person name="Haas B."/>
            <person name="Nusbaum C."/>
            <person name="Birren B."/>
        </authorList>
    </citation>
    <scope>NUCLEOTIDE SEQUENCE [LARGE SCALE GENOMIC DNA]</scope>
    <source>
        <strain evidence="1 2">JP610</strain>
    </source>
</reference>
<dbReference type="InterPro" id="IPR017946">
    <property type="entry name" value="PLC-like_Pdiesterase_TIM-brl"/>
</dbReference>
<dbReference type="SUPFAM" id="SSF51695">
    <property type="entry name" value="PLC-like phosphodiesterases"/>
    <property type="match status" value="1"/>
</dbReference>
<dbReference type="GO" id="GO:0006629">
    <property type="term" value="P:lipid metabolic process"/>
    <property type="evidence" value="ECO:0007669"/>
    <property type="project" value="InterPro"/>
</dbReference>
<organism evidence="1 2">
    <name type="scientific">Sphaeroforma arctica JP610</name>
    <dbReference type="NCBI Taxonomy" id="667725"/>
    <lineage>
        <taxon>Eukaryota</taxon>
        <taxon>Ichthyosporea</taxon>
        <taxon>Ichthyophonida</taxon>
        <taxon>Sphaeroforma</taxon>
    </lineage>
</organism>
<proteinExistence type="predicted"/>
<dbReference type="Gene3D" id="3.20.20.190">
    <property type="entry name" value="Phosphatidylinositol (PI) phosphodiesterase"/>
    <property type="match status" value="1"/>
</dbReference>
<name>A0A0L0FGH0_9EUKA</name>
<evidence type="ECO:0000313" key="1">
    <source>
        <dbReference type="EMBL" id="KNC75123.1"/>
    </source>
</evidence>
<dbReference type="AlphaFoldDB" id="A0A0L0FGH0"/>
<dbReference type="GeneID" id="25912847"/>
<dbReference type="Proteomes" id="UP000054560">
    <property type="component" value="Unassembled WGS sequence"/>
</dbReference>